<reference evidence="1" key="1">
    <citation type="submission" date="2018-05" db="EMBL/GenBank/DDBJ databases">
        <title>Draft genome of Mucuna pruriens seed.</title>
        <authorList>
            <person name="Nnadi N.E."/>
            <person name="Vos R."/>
            <person name="Hasami M.H."/>
            <person name="Devisetty U.K."/>
            <person name="Aguiy J.C."/>
        </authorList>
    </citation>
    <scope>NUCLEOTIDE SEQUENCE [LARGE SCALE GENOMIC DNA]</scope>
    <source>
        <strain evidence="1">JCA_2017</strain>
    </source>
</reference>
<dbReference type="Proteomes" id="UP000257109">
    <property type="component" value="Unassembled WGS sequence"/>
</dbReference>
<protein>
    <submittedName>
        <fullName evidence="1">Uncharacterized protein</fullName>
    </submittedName>
</protein>
<gene>
    <name evidence="1" type="ORF">CR513_31505</name>
</gene>
<name>A0A371G976_MUCPR</name>
<dbReference type="EMBL" id="QJKJ01006340">
    <property type="protein sequence ID" value="RDX87076.1"/>
    <property type="molecule type" value="Genomic_DNA"/>
</dbReference>
<comment type="caution">
    <text evidence="1">The sequence shown here is derived from an EMBL/GenBank/DDBJ whole genome shotgun (WGS) entry which is preliminary data.</text>
</comment>
<feature type="non-terminal residue" evidence="1">
    <location>
        <position position="1"/>
    </location>
</feature>
<sequence>MKTRKFLDYMSTKRGIKIIHNHEKCCIVLEMHNIRANLLTCESSFLHLIEAFVSPLVLTRLEPRETLHLYLLMIDKFLRPLSDKSWCTMLVKSSKEANFYWVTIHTDHLIQHILRFPKLVGHMVAWAIDLFTYKFVYNP</sequence>
<accession>A0A371G976</accession>
<dbReference type="AlphaFoldDB" id="A0A371G976"/>
<proteinExistence type="predicted"/>
<evidence type="ECO:0000313" key="1">
    <source>
        <dbReference type="EMBL" id="RDX87076.1"/>
    </source>
</evidence>
<evidence type="ECO:0000313" key="2">
    <source>
        <dbReference type="Proteomes" id="UP000257109"/>
    </source>
</evidence>
<keyword evidence="2" id="KW-1185">Reference proteome</keyword>
<organism evidence="1 2">
    <name type="scientific">Mucuna pruriens</name>
    <name type="common">Velvet bean</name>
    <name type="synonym">Dolichos pruriens</name>
    <dbReference type="NCBI Taxonomy" id="157652"/>
    <lineage>
        <taxon>Eukaryota</taxon>
        <taxon>Viridiplantae</taxon>
        <taxon>Streptophyta</taxon>
        <taxon>Embryophyta</taxon>
        <taxon>Tracheophyta</taxon>
        <taxon>Spermatophyta</taxon>
        <taxon>Magnoliopsida</taxon>
        <taxon>eudicotyledons</taxon>
        <taxon>Gunneridae</taxon>
        <taxon>Pentapetalae</taxon>
        <taxon>rosids</taxon>
        <taxon>fabids</taxon>
        <taxon>Fabales</taxon>
        <taxon>Fabaceae</taxon>
        <taxon>Papilionoideae</taxon>
        <taxon>50 kb inversion clade</taxon>
        <taxon>NPAAA clade</taxon>
        <taxon>indigoferoid/millettioid clade</taxon>
        <taxon>Phaseoleae</taxon>
        <taxon>Mucuna</taxon>
    </lineage>
</organism>